<keyword evidence="2" id="KW-1185">Reference proteome</keyword>
<comment type="caution">
    <text evidence="1">The sequence shown here is derived from an EMBL/GenBank/DDBJ whole genome shotgun (WGS) entry which is preliminary data.</text>
</comment>
<accession>A0A1D1VGP6</accession>
<reference evidence="1 2" key="1">
    <citation type="journal article" date="2016" name="Nat. Commun.">
        <title>Extremotolerant tardigrade genome and improved radiotolerance of human cultured cells by tardigrade-unique protein.</title>
        <authorList>
            <person name="Hashimoto T."/>
            <person name="Horikawa D.D."/>
            <person name="Saito Y."/>
            <person name="Kuwahara H."/>
            <person name="Kozuka-Hata H."/>
            <person name="Shin-I T."/>
            <person name="Minakuchi Y."/>
            <person name="Ohishi K."/>
            <person name="Motoyama A."/>
            <person name="Aizu T."/>
            <person name="Enomoto A."/>
            <person name="Kondo K."/>
            <person name="Tanaka S."/>
            <person name="Hara Y."/>
            <person name="Koshikawa S."/>
            <person name="Sagara H."/>
            <person name="Miura T."/>
            <person name="Yokobori S."/>
            <person name="Miyagawa K."/>
            <person name="Suzuki Y."/>
            <person name="Kubo T."/>
            <person name="Oyama M."/>
            <person name="Kohara Y."/>
            <person name="Fujiyama A."/>
            <person name="Arakawa K."/>
            <person name="Katayama T."/>
            <person name="Toyoda A."/>
            <person name="Kunieda T."/>
        </authorList>
    </citation>
    <scope>NUCLEOTIDE SEQUENCE [LARGE SCALE GENOMIC DNA]</scope>
    <source>
        <strain evidence="1 2">YOKOZUNA-1</strain>
    </source>
</reference>
<dbReference type="Proteomes" id="UP000186922">
    <property type="component" value="Unassembled WGS sequence"/>
</dbReference>
<evidence type="ECO:0000313" key="1">
    <source>
        <dbReference type="EMBL" id="GAV00827.1"/>
    </source>
</evidence>
<dbReference type="AlphaFoldDB" id="A0A1D1VGP6"/>
<dbReference type="EMBL" id="BDGG01000006">
    <property type="protein sequence ID" value="GAV00827.1"/>
    <property type="molecule type" value="Genomic_DNA"/>
</dbReference>
<protein>
    <submittedName>
        <fullName evidence="1">Uncharacterized protein</fullName>
    </submittedName>
</protein>
<name>A0A1D1VGP6_RAMVA</name>
<sequence>MPEGLKSKRQRKYTEDSLKKAVQLVDLERKREKNKVVK</sequence>
<organism evidence="1 2">
    <name type="scientific">Ramazzottius varieornatus</name>
    <name type="common">Water bear</name>
    <name type="synonym">Tardigrade</name>
    <dbReference type="NCBI Taxonomy" id="947166"/>
    <lineage>
        <taxon>Eukaryota</taxon>
        <taxon>Metazoa</taxon>
        <taxon>Ecdysozoa</taxon>
        <taxon>Tardigrada</taxon>
        <taxon>Eutardigrada</taxon>
        <taxon>Parachela</taxon>
        <taxon>Hypsibioidea</taxon>
        <taxon>Ramazzottiidae</taxon>
        <taxon>Ramazzottius</taxon>
    </lineage>
</organism>
<gene>
    <name evidence="1" type="primary">RvY_11621-1</name>
    <name evidence="1" type="synonym">RvY_11621.1</name>
    <name evidence="1" type="ORF">RvY_11621</name>
</gene>
<evidence type="ECO:0000313" key="2">
    <source>
        <dbReference type="Proteomes" id="UP000186922"/>
    </source>
</evidence>
<proteinExistence type="predicted"/>